<sequence length="65" mass="7537">MLSKLSFTHLKAAQAARLACHTRDYSEYHKSRFKIVGQSLGDRWKLHDLKTGDLSFLFHFLTSLI</sequence>
<reference evidence="1" key="2">
    <citation type="submission" date="2021-03" db="UniProtKB">
        <authorList>
            <consortium name="EnsemblPlants"/>
        </authorList>
    </citation>
    <scope>IDENTIFICATION</scope>
</reference>
<evidence type="ECO:0000313" key="1">
    <source>
        <dbReference type="EnsemblPlants" id="cds.novel_model_4749_5bd9a17a"/>
    </source>
</evidence>
<name>A0A803R3S4_CANSA</name>
<dbReference type="AlphaFoldDB" id="A0A803R3S4"/>
<reference evidence="1" key="1">
    <citation type="submission" date="2018-11" db="EMBL/GenBank/DDBJ databases">
        <authorList>
            <person name="Grassa J C."/>
        </authorList>
    </citation>
    <scope>NUCLEOTIDE SEQUENCE [LARGE SCALE GENOMIC DNA]</scope>
</reference>
<dbReference type="EMBL" id="UZAU01000563">
    <property type="status" value="NOT_ANNOTATED_CDS"/>
    <property type="molecule type" value="Genomic_DNA"/>
</dbReference>
<proteinExistence type="predicted"/>
<organism evidence="1 2">
    <name type="scientific">Cannabis sativa</name>
    <name type="common">Hemp</name>
    <name type="synonym">Marijuana</name>
    <dbReference type="NCBI Taxonomy" id="3483"/>
    <lineage>
        <taxon>Eukaryota</taxon>
        <taxon>Viridiplantae</taxon>
        <taxon>Streptophyta</taxon>
        <taxon>Embryophyta</taxon>
        <taxon>Tracheophyta</taxon>
        <taxon>Spermatophyta</taxon>
        <taxon>Magnoliopsida</taxon>
        <taxon>eudicotyledons</taxon>
        <taxon>Gunneridae</taxon>
        <taxon>Pentapetalae</taxon>
        <taxon>rosids</taxon>
        <taxon>fabids</taxon>
        <taxon>Rosales</taxon>
        <taxon>Cannabaceae</taxon>
        <taxon>Cannabis</taxon>
    </lineage>
</organism>
<protein>
    <submittedName>
        <fullName evidence="1">Uncharacterized protein</fullName>
    </submittedName>
</protein>
<keyword evidence="2" id="KW-1185">Reference proteome</keyword>
<dbReference type="EnsemblPlants" id="novel_model_4749_5bd9a17a">
    <property type="protein sequence ID" value="cds.novel_model_4749_5bd9a17a"/>
    <property type="gene ID" value="novel_gene_2487_5bd9a17a"/>
</dbReference>
<accession>A0A803R3S4</accession>
<evidence type="ECO:0000313" key="2">
    <source>
        <dbReference type="Proteomes" id="UP000596661"/>
    </source>
</evidence>
<dbReference type="Proteomes" id="UP000596661">
    <property type="component" value="Chromosome 6"/>
</dbReference>
<dbReference type="Gramene" id="novel_model_4749_5bd9a17a">
    <property type="protein sequence ID" value="cds.novel_model_4749_5bd9a17a"/>
    <property type="gene ID" value="novel_gene_2487_5bd9a17a"/>
</dbReference>